<evidence type="ECO:0000256" key="15">
    <source>
        <dbReference type="ARBA" id="ARBA00065138"/>
    </source>
</evidence>
<evidence type="ECO:0000256" key="1">
    <source>
        <dbReference type="ARBA" id="ARBA00001946"/>
    </source>
</evidence>
<feature type="compositionally biased region" description="Low complexity" evidence="23">
    <location>
        <begin position="871"/>
        <end position="889"/>
    </location>
</feature>
<sequence>MDVPQAVFPNGEGRLGDYSWTETSPAKAWAHSAPVCSRSLWTAAYDYEATGEDELSLRRGDVVEVLSKDAAISGDEGWWTGKINHRVGIFPSNYVTYQPTIYRLPGGGTVGVRETVPSSPVQIAFSELFLEEIIGVGGFGKVYRGTWKEQEVAVKAARQDPDEDITATAESVKQEAKLFSMLQHPNIIKLEGVCLEEPNLCLVMEYAQGGTLNRALTGRRIPPHILVNWAVQIARGMLYLHEEAVVPIIHRDLKSSNSNPQKNQTNPYSMRQPGPWAPAASDVNTHCTQDITHCAPEPSCQTTLSTRLVKRAPANEAAHRSFSCGTVDQQLGFCLLPYLYGTEQYLPYSLITLYHTFARLIDHTLAYSRDMFDLAPLGLTSNVVLILEKIENNDIGRKTLKITDFGLAREWHKTTKMSAAGTYSWMAPEVIKSSLFSKGSDVWSYGVLLWELLTGEVPYRGIDGLAVAYGVAVNKLTLPVPSTCPEPFAKLMEECWEQDPHIRPTFATILEQLTAIEEAVMATMPQDSFHSMQEDWRLEIQEMFDELRTKEKRPGIGRRAAASGPQPWPHLVQELRSREEELTRAALQQKSHEELLKRREQQLAEREINVLERELNILILQLNKDKPNVKKRKGKFKRSRLKLKDGNRISLPSDFQHKITVQASPSLEKRRSLNSSSSSPPSSPTLIPRLRAIQLSCPSDRRDSMFAYHQDVDITSECRPWLGRKGKAVGLFTLDESNRTWGRSTNYKPEEFEDAKKGIKKKVRTWGPSSIQTKERGNGTERVRPLSDGSNPWSTSLMKPQKPVPLAALFTEQGMGKDDTSSTDGSDNKPKQLKFPNQVYIDLPLWKDEQTEELGGVAGGGVGGAESQEDPTTSTSSTSTTPQHTPTNSLKRAGRHCRVDSMLCACASMLAAVALGADLREFHRPAPCDEPEPREEKKRREGLFQRAARFRRSTSPPGSRSRKDDASPGPVNLLAMSSILECNSTKCLIQSDSEGPKHSPVQESPSDTSGFYHVGQAAVPGTRGRTPGRAEAPWLSLAPDHGPASGFRLQRKKSSPAACQSSSTSCVAETPTISSSQRKKPERGTSQDKQTPLESVSRPRPLSLRGKPHSWGLLRGRNKSYSLGHHSGEKSAQDLGIVLPPEVKVGCSLLDVDTEGQKRDCTVPLCRIQSTPSRPSVFELEKEFLS</sequence>
<feature type="region of interest" description="Disordered" evidence="23">
    <location>
        <begin position="763"/>
        <end position="799"/>
    </location>
</feature>
<evidence type="ECO:0000256" key="4">
    <source>
        <dbReference type="ARBA" id="ARBA00022443"/>
    </source>
</evidence>
<dbReference type="InterPro" id="IPR001452">
    <property type="entry name" value="SH3_domain"/>
</dbReference>
<dbReference type="InterPro" id="IPR036028">
    <property type="entry name" value="SH3-like_dom_sf"/>
</dbReference>
<feature type="region of interest" description="Disordered" evidence="23">
    <location>
        <begin position="990"/>
        <end position="1130"/>
    </location>
</feature>
<reference evidence="26" key="1">
    <citation type="submission" date="2023-03" db="EMBL/GenBank/DDBJ databases">
        <title>Electrophorus voltai genome.</title>
        <authorList>
            <person name="Bian C."/>
        </authorList>
    </citation>
    <scope>NUCLEOTIDE SEQUENCE</scope>
    <source>
        <strain evidence="26">CB-2022</strain>
        <tissue evidence="26">Muscle</tissue>
    </source>
</reference>
<evidence type="ECO:0000259" key="24">
    <source>
        <dbReference type="PROSITE" id="PS50002"/>
    </source>
</evidence>
<evidence type="ECO:0000256" key="12">
    <source>
        <dbReference type="ARBA" id="ARBA00047559"/>
    </source>
</evidence>
<feature type="compositionally biased region" description="Basic and acidic residues" evidence="23">
    <location>
        <begin position="815"/>
        <end position="830"/>
    </location>
</feature>
<dbReference type="InterPro" id="IPR017441">
    <property type="entry name" value="Protein_kinase_ATP_BS"/>
</dbReference>
<feature type="compositionally biased region" description="Low complexity" evidence="23">
    <location>
        <begin position="1055"/>
        <end position="1066"/>
    </location>
</feature>
<dbReference type="AlphaFoldDB" id="A0AAD8Z5H3"/>
<dbReference type="PRINTS" id="PR00452">
    <property type="entry name" value="SH3DOMAIN"/>
</dbReference>
<dbReference type="FunFam" id="3.30.200.20:FF:000085">
    <property type="entry name" value="Mitogen-activated protein kinase kinase kinase"/>
    <property type="match status" value="1"/>
</dbReference>
<evidence type="ECO:0000256" key="9">
    <source>
        <dbReference type="ARBA" id="ARBA00022741"/>
    </source>
</evidence>
<feature type="region of interest" description="Disordered" evidence="23">
    <location>
        <begin position="814"/>
        <end position="835"/>
    </location>
</feature>
<dbReference type="GO" id="GO:0005524">
    <property type="term" value="F:ATP binding"/>
    <property type="evidence" value="ECO:0007669"/>
    <property type="project" value="UniProtKB-UniRule"/>
</dbReference>
<feature type="compositionally biased region" description="Polar residues" evidence="23">
    <location>
        <begin position="788"/>
        <end position="798"/>
    </location>
</feature>
<dbReference type="EMBL" id="JAROKS010000020">
    <property type="protein sequence ID" value="KAK1791874.1"/>
    <property type="molecule type" value="Genomic_DNA"/>
</dbReference>
<keyword evidence="11 20" id="KW-0067">ATP-binding</keyword>
<name>A0AAD8Z5H3_9TELE</name>
<organism evidence="26 27">
    <name type="scientific">Electrophorus voltai</name>
    <dbReference type="NCBI Taxonomy" id="2609070"/>
    <lineage>
        <taxon>Eukaryota</taxon>
        <taxon>Metazoa</taxon>
        <taxon>Chordata</taxon>
        <taxon>Craniata</taxon>
        <taxon>Vertebrata</taxon>
        <taxon>Euteleostomi</taxon>
        <taxon>Actinopterygii</taxon>
        <taxon>Neopterygii</taxon>
        <taxon>Teleostei</taxon>
        <taxon>Ostariophysi</taxon>
        <taxon>Gymnotiformes</taxon>
        <taxon>Gymnotoidei</taxon>
        <taxon>Gymnotidae</taxon>
        <taxon>Electrophorus</taxon>
    </lineage>
</organism>
<protein>
    <recommendedName>
        <fullName evidence="16">Mitogen-activated protein kinase kinase kinase 21</fullName>
        <ecNumber evidence="3">2.7.11.25</ecNumber>
    </recommendedName>
    <alternativeName>
        <fullName evidence="18">Mitogen-activated protein kinase kinase kinase MLK4</fullName>
    </alternativeName>
    <alternativeName>
        <fullName evidence="17">Mixed lineage kinase 4</fullName>
    </alternativeName>
</protein>
<dbReference type="SUPFAM" id="SSF50044">
    <property type="entry name" value="SH3-domain"/>
    <property type="match status" value="1"/>
</dbReference>
<keyword evidence="4 21" id="KW-0728">SH3 domain</keyword>
<evidence type="ECO:0000256" key="19">
    <source>
        <dbReference type="PIRSR" id="PIRSR000556-1"/>
    </source>
</evidence>
<dbReference type="InterPro" id="IPR051681">
    <property type="entry name" value="Ser/Thr_Kinases-Pseudokinases"/>
</dbReference>
<keyword evidence="9 20" id="KW-0547">Nucleotide-binding</keyword>
<dbReference type="FunFam" id="2.30.30.40:FF:000169">
    <property type="entry name" value="Mitogen-activated protein kinase kinase kinase"/>
    <property type="match status" value="1"/>
</dbReference>
<gene>
    <name evidence="26" type="ORF">P4O66_013846</name>
</gene>
<evidence type="ECO:0000313" key="27">
    <source>
        <dbReference type="Proteomes" id="UP001239994"/>
    </source>
</evidence>
<dbReference type="PIRSF" id="PIRSF000556">
    <property type="entry name" value="MAPKKK9_11"/>
    <property type="match status" value="1"/>
</dbReference>
<proteinExistence type="inferred from homology"/>
<keyword evidence="7" id="KW-0808">Transferase</keyword>
<comment type="similarity">
    <text evidence="2">Belongs to the protein kinase superfamily. STE Ser/Thr protein kinase family. MAP kinase kinase kinase subfamily.</text>
</comment>
<feature type="compositionally biased region" description="Polar residues" evidence="23">
    <location>
        <begin position="255"/>
        <end position="269"/>
    </location>
</feature>
<keyword evidence="6" id="KW-0597">Phosphoprotein</keyword>
<dbReference type="InterPro" id="IPR035779">
    <property type="entry name" value="MLK1-3_SH3"/>
</dbReference>
<dbReference type="InterPro" id="IPR000719">
    <property type="entry name" value="Prot_kinase_dom"/>
</dbReference>
<feature type="active site" description="Proton acceptor" evidence="19">
    <location>
        <position position="252"/>
    </location>
</feature>
<evidence type="ECO:0000256" key="13">
    <source>
        <dbReference type="ARBA" id="ARBA00048329"/>
    </source>
</evidence>
<evidence type="ECO:0000256" key="5">
    <source>
        <dbReference type="ARBA" id="ARBA00022527"/>
    </source>
</evidence>
<dbReference type="PANTHER" id="PTHR44329:SF30">
    <property type="entry name" value="MITOGEN-ACTIVATED PROTEIN KINASE KINASE KINASE 21"/>
    <property type="match status" value="1"/>
</dbReference>
<dbReference type="CDD" id="cd12059">
    <property type="entry name" value="SH3_MLK1-3"/>
    <property type="match status" value="1"/>
</dbReference>
<feature type="region of interest" description="Disordered" evidence="23">
    <location>
        <begin position="654"/>
        <end position="689"/>
    </location>
</feature>
<dbReference type="EC" id="2.7.11.25" evidence="3"/>
<keyword evidence="10" id="KW-0418">Kinase</keyword>
<keyword evidence="27" id="KW-1185">Reference proteome</keyword>
<dbReference type="Pfam" id="PF07714">
    <property type="entry name" value="PK_Tyr_Ser-Thr"/>
    <property type="match status" value="2"/>
</dbReference>
<dbReference type="Gene3D" id="3.30.200.20">
    <property type="entry name" value="Phosphorylase Kinase, domain 1"/>
    <property type="match status" value="1"/>
</dbReference>
<evidence type="ECO:0000256" key="22">
    <source>
        <dbReference type="PROSITE-ProRule" id="PRU10141"/>
    </source>
</evidence>
<dbReference type="Pfam" id="PF14604">
    <property type="entry name" value="SH3_9"/>
    <property type="match status" value="1"/>
</dbReference>
<dbReference type="PROSITE" id="PS00107">
    <property type="entry name" value="PROTEIN_KINASE_ATP"/>
    <property type="match status" value="1"/>
</dbReference>
<evidence type="ECO:0000256" key="11">
    <source>
        <dbReference type="ARBA" id="ARBA00022840"/>
    </source>
</evidence>
<evidence type="ECO:0000256" key="16">
    <source>
        <dbReference type="ARBA" id="ARBA00069019"/>
    </source>
</evidence>
<evidence type="ECO:0000256" key="10">
    <source>
        <dbReference type="ARBA" id="ARBA00022777"/>
    </source>
</evidence>
<feature type="domain" description="SH3" evidence="24">
    <location>
        <begin position="36"/>
        <end position="100"/>
    </location>
</feature>
<evidence type="ECO:0000256" key="8">
    <source>
        <dbReference type="ARBA" id="ARBA00022737"/>
    </source>
</evidence>
<evidence type="ECO:0000256" key="20">
    <source>
        <dbReference type="PIRSR" id="PIRSR000556-2"/>
    </source>
</evidence>
<keyword evidence="5" id="KW-0723">Serine/threonine-protein kinase</keyword>
<evidence type="ECO:0000256" key="17">
    <source>
        <dbReference type="ARBA" id="ARBA00076612"/>
    </source>
</evidence>
<comment type="caution">
    <text evidence="26">The sequence shown here is derived from an EMBL/GenBank/DDBJ whole genome shotgun (WGS) entry which is preliminary data.</text>
</comment>
<dbReference type="InterPro" id="IPR016231">
    <property type="entry name" value="MLK1-4"/>
</dbReference>
<dbReference type="InterPro" id="IPR011009">
    <property type="entry name" value="Kinase-like_dom_sf"/>
</dbReference>
<feature type="compositionally biased region" description="Low complexity" evidence="23">
    <location>
        <begin position="673"/>
        <end position="689"/>
    </location>
</feature>
<evidence type="ECO:0000256" key="2">
    <source>
        <dbReference type="ARBA" id="ARBA00006529"/>
    </source>
</evidence>
<dbReference type="SMART" id="SM00326">
    <property type="entry name" value="SH3"/>
    <property type="match status" value="1"/>
</dbReference>
<dbReference type="FunFam" id="1.10.510.10:FF:000076">
    <property type="entry name" value="Mitogen-activated protein kinase kinase kinase"/>
    <property type="match status" value="1"/>
</dbReference>
<evidence type="ECO:0000259" key="25">
    <source>
        <dbReference type="PROSITE" id="PS50011"/>
    </source>
</evidence>
<feature type="binding site" evidence="20 22">
    <location>
        <position position="155"/>
    </location>
    <ligand>
        <name>ATP</name>
        <dbReference type="ChEBI" id="CHEBI:30616"/>
    </ligand>
</feature>
<feature type="compositionally biased region" description="Basic and acidic residues" evidence="23">
    <location>
        <begin position="773"/>
        <end position="785"/>
    </location>
</feature>
<feature type="compositionally biased region" description="Basic and acidic residues" evidence="23">
    <location>
        <begin position="934"/>
        <end position="943"/>
    </location>
</feature>
<dbReference type="GO" id="GO:0004706">
    <property type="term" value="F:JUN kinase kinase kinase activity"/>
    <property type="evidence" value="ECO:0007669"/>
    <property type="project" value="TreeGrafter"/>
</dbReference>
<evidence type="ECO:0000256" key="21">
    <source>
        <dbReference type="PROSITE-ProRule" id="PRU00192"/>
    </source>
</evidence>
<evidence type="ECO:0000256" key="3">
    <source>
        <dbReference type="ARBA" id="ARBA00012406"/>
    </source>
</evidence>
<dbReference type="SUPFAM" id="SSF56112">
    <property type="entry name" value="Protein kinase-like (PK-like)"/>
    <property type="match status" value="1"/>
</dbReference>
<comment type="subunit">
    <text evidence="15">Homodimer. Interacts with TLR4.</text>
</comment>
<dbReference type="Gene3D" id="1.10.510.10">
    <property type="entry name" value="Transferase(Phosphotransferase) domain 1"/>
    <property type="match status" value="2"/>
</dbReference>
<feature type="domain" description="Protein kinase" evidence="25">
    <location>
        <begin position="128"/>
        <end position="516"/>
    </location>
</feature>
<comment type="cofactor">
    <cofactor evidence="1">
        <name>Mg(2+)</name>
        <dbReference type="ChEBI" id="CHEBI:18420"/>
    </cofactor>
</comment>
<comment type="catalytic activity">
    <reaction evidence="12">
        <text>L-threonyl-[protein] + ATP = O-phospho-L-threonyl-[protein] + ADP + H(+)</text>
        <dbReference type="Rhea" id="RHEA:46608"/>
        <dbReference type="Rhea" id="RHEA-COMP:11060"/>
        <dbReference type="Rhea" id="RHEA-COMP:11605"/>
        <dbReference type="ChEBI" id="CHEBI:15378"/>
        <dbReference type="ChEBI" id="CHEBI:30013"/>
        <dbReference type="ChEBI" id="CHEBI:30616"/>
        <dbReference type="ChEBI" id="CHEBI:61977"/>
        <dbReference type="ChEBI" id="CHEBI:456216"/>
        <dbReference type="EC" id="2.7.11.25"/>
    </reaction>
</comment>
<feature type="region of interest" description="Disordered" evidence="23">
    <location>
        <begin position="254"/>
        <end position="275"/>
    </location>
</feature>
<dbReference type="InterPro" id="IPR001245">
    <property type="entry name" value="Ser-Thr/Tyr_kinase_cat_dom"/>
</dbReference>
<dbReference type="Gene3D" id="2.30.30.40">
    <property type="entry name" value="SH3 Domains"/>
    <property type="match status" value="1"/>
</dbReference>
<dbReference type="Proteomes" id="UP001239994">
    <property type="component" value="Unassembled WGS sequence"/>
</dbReference>
<accession>A0AAD8Z5H3</accession>
<dbReference type="SMART" id="SM00220">
    <property type="entry name" value="S_TKc"/>
    <property type="match status" value="1"/>
</dbReference>
<evidence type="ECO:0000256" key="18">
    <source>
        <dbReference type="ARBA" id="ARBA00078274"/>
    </source>
</evidence>
<dbReference type="PANTHER" id="PTHR44329">
    <property type="entry name" value="SERINE/THREONINE-PROTEIN KINASE TNNI3K-RELATED"/>
    <property type="match status" value="1"/>
</dbReference>
<evidence type="ECO:0000256" key="7">
    <source>
        <dbReference type="ARBA" id="ARBA00022679"/>
    </source>
</evidence>
<feature type="binding site" evidence="20">
    <location>
        <begin position="134"/>
        <end position="142"/>
    </location>
    <ligand>
        <name>ATP</name>
        <dbReference type="ChEBI" id="CHEBI:30616"/>
    </ligand>
</feature>
<dbReference type="PROSITE" id="PS50002">
    <property type="entry name" value="SH3"/>
    <property type="match status" value="1"/>
</dbReference>
<evidence type="ECO:0000313" key="26">
    <source>
        <dbReference type="EMBL" id="KAK1791874.1"/>
    </source>
</evidence>
<keyword evidence="8" id="KW-0677">Repeat</keyword>
<comment type="function">
    <text evidence="14">Negative regulator of TLR4 signaling. Does not activate JNK1/MAPK8 pathway, p38/MAPK14, nor ERK2/MAPK1 pathways.</text>
</comment>
<evidence type="ECO:0000256" key="23">
    <source>
        <dbReference type="SAM" id="MobiDB-lite"/>
    </source>
</evidence>
<evidence type="ECO:0000256" key="14">
    <source>
        <dbReference type="ARBA" id="ARBA00053407"/>
    </source>
</evidence>
<feature type="region of interest" description="Disordered" evidence="23">
    <location>
        <begin position="854"/>
        <end position="892"/>
    </location>
</feature>
<evidence type="ECO:0000256" key="6">
    <source>
        <dbReference type="ARBA" id="ARBA00022553"/>
    </source>
</evidence>
<comment type="catalytic activity">
    <reaction evidence="13">
        <text>L-seryl-[protein] + ATP = O-phospho-L-seryl-[protein] + ADP + H(+)</text>
        <dbReference type="Rhea" id="RHEA:17989"/>
        <dbReference type="Rhea" id="RHEA-COMP:9863"/>
        <dbReference type="Rhea" id="RHEA-COMP:11604"/>
        <dbReference type="ChEBI" id="CHEBI:15378"/>
        <dbReference type="ChEBI" id="CHEBI:29999"/>
        <dbReference type="ChEBI" id="CHEBI:30616"/>
        <dbReference type="ChEBI" id="CHEBI:83421"/>
        <dbReference type="ChEBI" id="CHEBI:456216"/>
        <dbReference type="EC" id="2.7.11.25"/>
    </reaction>
</comment>
<dbReference type="PROSITE" id="PS50011">
    <property type="entry name" value="PROTEIN_KINASE_DOM"/>
    <property type="match status" value="1"/>
</dbReference>
<feature type="region of interest" description="Disordered" evidence="23">
    <location>
        <begin position="925"/>
        <end position="971"/>
    </location>
</feature>